<dbReference type="PANTHER" id="PTHR18875">
    <property type="entry name" value="SARCOMA ANTIGEN NY-SAR-24/CYTOSKELETAL PROTEIN SOJO"/>
    <property type="match status" value="1"/>
</dbReference>
<comment type="caution">
    <text evidence="5">The sequence shown here is derived from an EMBL/GenBank/DDBJ whole genome shotgun (WGS) entry which is preliminary data.</text>
</comment>
<dbReference type="PANTHER" id="PTHR18875:SF8">
    <property type="entry name" value="COILED-COIL DOMAIN-CONTAINING PROTEIN 18"/>
    <property type="match status" value="1"/>
</dbReference>
<evidence type="ECO:0000313" key="5">
    <source>
        <dbReference type="EMBL" id="NXR04422.1"/>
    </source>
</evidence>
<reference evidence="5 6" key="1">
    <citation type="submission" date="2019-09" db="EMBL/GenBank/DDBJ databases">
        <title>Bird 10,000 Genomes (B10K) Project - Family phase.</title>
        <authorList>
            <person name="Zhang G."/>
        </authorList>
    </citation>
    <scope>NUCLEOTIDE SEQUENCE [LARGE SCALE GENOMIC DNA]</scope>
    <source>
        <strain evidence="5">B10K-DU-011-38</strain>
        <tissue evidence="5">Muscle</tissue>
    </source>
</reference>
<keyword evidence="3 4" id="KW-0175">Coiled coil</keyword>
<proteinExistence type="predicted"/>
<evidence type="ECO:0000256" key="2">
    <source>
        <dbReference type="ARBA" id="ARBA00022490"/>
    </source>
</evidence>
<keyword evidence="2" id="KW-0963">Cytoplasm</keyword>
<dbReference type="Proteomes" id="UP000539599">
    <property type="component" value="Unassembled WGS sequence"/>
</dbReference>
<keyword evidence="6" id="KW-1185">Reference proteome</keyword>
<feature type="coiled-coil region" evidence="4">
    <location>
        <begin position="268"/>
        <end position="309"/>
    </location>
</feature>
<feature type="non-terminal residue" evidence="5">
    <location>
        <position position="1"/>
    </location>
</feature>
<gene>
    <name evidence="5" type="primary">Ccdc18</name>
    <name evidence="5" type="ORF">SAGSER_R05286</name>
</gene>
<evidence type="ECO:0000256" key="3">
    <source>
        <dbReference type="ARBA" id="ARBA00023054"/>
    </source>
</evidence>
<feature type="non-terminal residue" evidence="5">
    <location>
        <position position="338"/>
    </location>
</feature>
<dbReference type="GO" id="GO:0005737">
    <property type="term" value="C:cytoplasm"/>
    <property type="evidence" value="ECO:0007669"/>
    <property type="project" value="UniProtKB-SubCell"/>
</dbReference>
<comment type="subcellular location">
    <subcellularLocation>
        <location evidence="1">Cytoplasm</location>
    </subcellularLocation>
</comment>
<name>A0A7L2I0E1_SAGSE</name>
<evidence type="ECO:0000256" key="1">
    <source>
        <dbReference type="ARBA" id="ARBA00004496"/>
    </source>
</evidence>
<protein>
    <submittedName>
        <fullName evidence="5">CCD18 protein</fullName>
    </submittedName>
</protein>
<organism evidence="5 6">
    <name type="scientific">Sagittarius serpentarius</name>
    <name type="common">Secretary bird</name>
    <dbReference type="NCBI Taxonomy" id="56258"/>
    <lineage>
        <taxon>Eukaryota</taxon>
        <taxon>Metazoa</taxon>
        <taxon>Chordata</taxon>
        <taxon>Craniata</taxon>
        <taxon>Vertebrata</taxon>
        <taxon>Euteleostomi</taxon>
        <taxon>Archelosauria</taxon>
        <taxon>Archosauria</taxon>
        <taxon>Dinosauria</taxon>
        <taxon>Saurischia</taxon>
        <taxon>Theropoda</taxon>
        <taxon>Coelurosauria</taxon>
        <taxon>Aves</taxon>
        <taxon>Neognathae</taxon>
        <taxon>Neoaves</taxon>
        <taxon>Telluraves</taxon>
        <taxon>Accipitrimorphae</taxon>
        <taxon>Accipitriformes</taxon>
        <taxon>Sagittariidae</taxon>
        <taxon>Sagittarius</taxon>
    </lineage>
</organism>
<dbReference type="EMBL" id="VWYJ01031328">
    <property type="protein sequence ID" value="NXR04422.1"/>
    <property type="molecule type" value="Genomic_DNA"/>
</dbReference>
<feature type="coiled-coil region" evidence="4">
    <location>
        <begin position="6"/>
        <end position="166"/>
    </location>
</feature>
<sequence>RAEQQRNEALLNVEELTRAFKKYKEKITEKLEKVKAEEVALGKDLINCEKEKEKMNEKCVSYRKDLDILEEQLRQLKEENHSTKEEIKTLEAKNTEMVSMLTRSDQKIVELESELSEKETVLKEKNALISENTELRALTAQQHNRLKLCHQEIEDLREELNILETIIQLSLGTSEEFKWHRFKHQLSSSSTKEALSESCGESNKPLIADLSIKLAMEEAEIQKPCANLTYCTGAEHLSNDNEGQEYSRLCDLETEPVKFIGSQGERTCQQLELISKQFEKERQRFRKEIEELRTKLTKADDENSSLKTSMAQRASQFQIIQEDLLKKASKTSSLEKEV</sequence>
<dbReference type="AlphaFoldDB" id="A0A7L2I0E1"/>
<evidence type="ECO:0000256" key="4">
    <source>
        <dbReference type="SAM" id="Coils"/>
    </source>
</evidence>
<accession>A0A7L2I0E1</accession>
<evidence type="ECO:0000313" key="6">
    <source>
        <dbReference type="Proteomes" id="UP000539599"/>
    </source>
</evidence>